<feature type="non-terminal residue" evidence="1">
    <location>
        <position position="1"/>
    </location>
</feature>
<accession>A0A3D5QCT9</accession>
<keyword evidence="1" id="KW-0489">Methyltransferase</keyword>
<dbReference type="AlphaFoldDB" id="A0A3D5QCT9"/>
<dbReference type="Proteomes" id="UP000262325">
    <property type="component" value="Unassembled WGS sequence"/>
</dbReference>
<name>A0A3D5QCT9_FLESI</name>
<dbReference type="Gene3D" id="3.30.2130.30">
    <property type="match status" value="1"/>
</dbReference>
<dbReference type="EMBL" id="DPPF01000167">
    <property type="protein sequence ID" value="HCW93651.1"/>
    <property type="molecule type" value="Genomic_DNA"/>
</dbReference>
<evidence type="ECO:0000313" key="1">
    <source>
        <dbReference type="EMBL" id="HCW93651.1"/>
    </source>
</evidence>
<reference evidence="1 2" key="1">
    <citation type="journal article" date="2018" name="Nat. Biotechnol.">
        <title>A standardized bacterial taxonomy based on genome phylogeny substantially revises the tree of life.</title>
        <authorList>
            <person name="Parks D.H."/>
            <person name="Chuvochina M."/>
            <person name="Waite D.W."/>
            <person name="Rinke C."/>
            <person name="Skarshewski A."/>
            <person name="Chaumeil P.A."/>
            <person name="Hugenholtz P."/>
        </authorList>
    </citation>
    <scope>NUCLEOTIDE SEQUENCE [LARGE SCALE GENOMIC DNA]</scope>
    <source>
        <strain evidence="1">UBA8672</strain>
    </source>
</reference>
<proteinExistence type="predicted"/>
<evidence type="ECO:0000313" key="2">
    <source>
        <dbReference type="Proteomes" id="UP000262325"/>
    </source>
</evidence>
<sequence>FHILINNNKAVLSLETSGGSLHRRGYRKNAVEAPMMENVAAAL</sequence>
<organism evidence="1 2">
    <name type="scientific">Flexistipes sinusarabici</name>
    <dbReference type="NCBI Taxonomy" id="2352"/>
    <lineage>
        <taxon>Bacteria</taxon>
        <taxon>Pseudomonadati</taxon>
        <taxon>Deferribacterota</taxon>
        <taxon>Deferribacteres</taxon>
        <taxon>Deferribacterales</taxon>
        <taxon>Flexistipitaceae</taxon>
        <taxon>Flexistipes</taxon>
    </lineage>
</organism>
<comment type="caution">
    <text evidence="1">The sequence shown here is derived from an EMBL/GenBank/DDBJ whole genome shotgun (WGS) entry which is preliminary data.</text>
</comment>
<protein>
    <submittedName>
        <fullName evidence="1">RNA methyltransferase</fullName>
    </submittedName>
</protein>
<gene>
    <name evidence="1" type="ORF">DHM44_08205</name>
</gene>
<dbReference type="GO" id="GO:0008168">
    <property type="term" value="F:methyltransferase activity"/>
    <property type="evidence" value="ECO:0007669"/>
    <property type="project" value="UniProtKB-KW"/>
</dbReference>
<dbReference type="GO" id="GO:0032259">
    <property type="term" value="P:methylation"/>
    <property type="evidence" value="ECO:0007669"/>
    <property type="project" value="UniProtKB-KW"/>
</dbReference>
<keyword evidence="1" id="KW-0808">Transferase</keyword>
<feature type="non-terminal residue" evidence="1">
    <location>
        <position position="43"/>
    </location>
</feature>